<proteinExistence type="inferred from homology"/>
<dbReference type="Pfam" id="PF01594">
    <property type="entry name" value="AI-2E_transport"/>
    <property type="match status" value="1"/>
</dbReference>
<dbReference type="GO" id="GO:0055085">
    <property type="term" value="P:transmembrane transport"/>
    <property type="evidence" value="ECO:0007669"/>
    <property type="project" value="TreeGrafter"/>
</dbReference>
<dbReference type="PANTHER" id="PTHR21716">
    <property type="entry name" value="TRANSMEMBRANE PROTEIN"/>
    <property type="match status" value="1"/>
</dbReference>
<comment type="subcellular location">
    <subcellularLocation>
        <location evidence="1">Cell membrane</location>
        <topology evidence="1">Multi-pass membrane protein</topology>
    </subcellularLocation>
</comment>
<accession>A0AAX3MUV4</accession>
<feature type="transmembrane region" description="Helical" evidence="8">
    <location>
        <begin position="217"/>
        <end position="238"/>
    </location>
</feature>
<keyword evidence="6 8" id="KW-1133">Transmembrane helix</keyword>
<organism evidence="9 10">
    <name type="scientific">Paenibacillus urinalis</name>
    <dbReference type="NCBI Taxonomy" id="521520"/>
    <lineage>
        <taxon>Bacteria</taxon>
        <taxon>Bacillati</taxon>
        <taxon>Bacillota</taxon>
        <taxon>Bacilli</taxon>
        <taxon>Bacillales</taxon>
        <taxon>Paenibacillaceae</taxon>
        <taxon>Paenibacillus</taxon>
    </lineage>
</organism>
<dbReference type="InterPro" id="IPR002549">
    <property type="entry name" value="AI-2E-like"/>
</dbReference>
<feature type="transmembrane region" description="Helical" evidence="8">
    <location>
        <begin position="31"/>
        <end position="54"/>
    </location>
</feature>
<evidence type="ECO:0000256" key="6">
    <source>
        <dbReference type="ARBA" id="ARBA00022989"/>
    </source>
</evidence>
<evidence type="ECO:0000313" key="10">
    <source>
        <dbReference type="Proteomes" id="UP001220962"/>
    </source>
</evidence>
<keyword evidence="3" id="KW-0813">Transport</keyword>
<dbReference type="EMBL" id="CP118101">
    <property type="protein sequence ID" value="WDH80584.1"/>
    <property type="molecule type" value="Genomic_DNA"/>
</dbReference>
<feature type="transmembrane region" description="Helical" evidence="8">
    <location>
        <begin position="158"/>
        <end position="180"/>
    </location>
</feature>
<reference evidence="9" key="1">
    <citation type="submission" date="2023-02" db="EMBL/GenBank/DDBJ databases">
        <title>Pathogen: clinical or host-associated sample.</title>
        <authorList>
            <person name="Hergert J."/>
            <person name="Casey R."/>
            <person name="Wagner J."/>
            <person name="Young E.L."/>
            <person name="Oakeson K.F."/>
        </authorList>
    </citation>
    <scope>NUCLEOTIDE SEQUENCE</scope>
    <source>
        <strain evidence="9">2022CK-00830</strain>
    </source>
</reference>
<dbReference type="Proteomes" id="UP001220962">
    <property type="component" value="Chromosome"/>
</dbReference>
<keyword evidence="5 8" id="KW-0812">Transmembrane</keyword>
<feature type="transmembrane region" description="Helical" evidence="8">
    <location>
        <begin position="244"/>
        <end position="274"/>
    </location>
</feature>
<evidence type="ECO:0000256" key="3">
    <source>
        <dbReference type="ARBA" id="ARBA00022448"/>
    </source>
</evidence>
<feature type="transmembrane region" description="Helical" evidence="8">
    <location>
        <begin position="7"/>
        <end position="25"/>
    </location>
</feature>
<gene>
    <name evidence="9" type="ORF">PUW23_13540</name>
</gene>
<evidence type="ECO:0000313" key="9">
    <source>
        <dbReference type="EMBL" id="WDH80584.1"/>
    </source>
</evidence>
<evidence type="ECO:0000256" key="4">
    <source>
        <dbReference type="ARBA" id="ARBA00022475"/>
    </source>
</evidence>
<evidence type="ECO:0000256" key="8">
    <source>
        <dbReference type="SAM" id="Phobius"/>
    </source>
</evidence>
<comment type="similarity">
    <text evidence="2">Belongs to the autoinducer-2 exporter (AI-2E) (TC 2.A.86) family.</text>
</comment>
<protein>
    <submittedName>
        <fullName evidence="9">AI-2E family transporter</fullName>
    </submittedName>
</protein>
<dbReference type="PANTHER" id="PTHR21716:SF53">
    <property type="entry name" value="PERMEASE PERM-RELATED"/>
    <property type="match status" value="1"/>
</dbReference>
<keyword evidence="4" id="KW-1003">Cell membrane</keyword>
<evidence type="ECO:0000256" key="2">
    <source>
        <dbReference type="ARBA" id="ARBA00009773"/>
    </source>
</evidence>
<feature type="transmembrane region" description="Helical" evidence="8">
    <location>
        <begin position="74"/>
        <end position="95"/>
    </location>
</feature>
<evidence type="ECO:0000256" key="1">
    <source>
        <dbReference type="ARBA" id="ARBA00004651"/>
    </source>
</evidence>
<evidence type="ECO:0000256" key="5">
    <source>
        <dbReference type="ARBA" id="ARBA00022692"/>
    </source>
</evidence>
<name>A0AAX3MUV4_9BACL</name>
<sequence>MLQTNKMIRFCIGVISILLIVFLSYKVQFVFIPLFSLFNVIIVPLMLAGFLYYLLRPLVQWMHRKWGNRTLAILMIYLVFLIVIIGFIIGVWPSIRVQLHELILNIPDLVTKLTVQLQELEDSGLLSSILPEGNELMSRVTHIINQGMNLLGAYLSSLFTFFSNFILVLFITPILLYFMLKEGGKFGEKIVAFLPRRFREYGQELIEEIDNSLGGFIVGRVITNIALGVLMYIGFIFIDLPYALLLTVIAVIANFIPFIGAIISAVPILIIGFIQSPSTAIWALVIILGAQQIQDNILAPYIFKKSINIHPITSIVVVLVGQDIGGLIGVILSIPVYTTIKIIVLKLYALFVKEKWEKA</sequence>
<evidence type="ECO:0000256" key="7">
    <source>
        <dbReference type="ARBA" id="ARBA00023136"/>
    </source>
</evidence>
<dbReference type="GO" id="GO:0005886">
    <property type="term" value="C:plasma membrane"/>
    <property type="evidence" value="ECO:0007669"/>
    <property type="project" value="UniProtKB-SubCell"/>
</dbReference>
<keyword evidence="7 8" id="KW-0472">Membrane</keyword>
<dbReference type="AlphaFoldDB" id="A0AAX3MUV4"/>